<dbReference type="RefSeq" id="WP_074950546.1">
    <property type="nucleotide sequence ID" value="NZ_FPBV01000005.1"/>
</dbReference>
<organism evidence="2 3">
    <name type="scientific">Alicyclobacillus macrosporangiidus</name>
    <dbReference type="NCBI Taxonomy" id="392015"/>
    <lineage>
        <taxon>Bacteria</taxon>
        <taxon>Bacillati</taxon>
        <taxon>Bacillota</taxon>
        <taxon>Bacilli</taxon>
        <taxon>Bacillales</taxon>
        <taxon>Alicyclobacillaceae</taxon>
        <taxon>Alicyclobacillus</taxon>
    </lineage>
</organism>
<dbReference type="OrthoDB" id="2991127at2"/>
<dbReference type="STRING" id="392015.SAMN05421543_10538"/>
<feature type="region of interest" description="Disordered" evidence="1">
    <location>
        <begin position="1"/>
        <end position="30"/>
    </location>
</feature>
<sequence length="153" mass="17967">MTGVSSELPVIRPDGNRRRHQERLARERRRRRKRRRARLRRLRLLRTLLSLRFWTRTGMVFAGLAATAFWAKFALVYDIPDYAQQGVLTGVRAYVTVKPWWFGPPLFDLGAYGPPASEPDLWEANPWQRMIAQLGRYQDVVVHPEIVWVEKSP</sequence>
<feature type="compositionally biased region" description="Basic residues" evidence="1">
    <location>
        <begin position="17"/>
        <end position="30"/>
    </location>
</feature>
<gene>
    <name evidence="2" type="ORF">SAMN05421543_10538</name>
</gene>
<name>A0A1I7HQV9_9BACL</name>
<dbReference type="Proteomes" id="UP000183508">
    <property type="component" value="Unassembled WGS sequence"/>
</dbReference>
<evidence type="ECO:0000313" key="2">
    <source>
        <dbReference type="EMBL" id="SFU62826.1"/>
    </source>
</evidence>
<reference evidence="3" key="1">
    <citation type="submission" date="2016-10" db="EMBL/GenBank/DDBJ databases">
        <authorList>
            <person name="Varghese N."/>
        </authorList>
    </citation>
    <scope>NUCLEOTIDE SEQUENCE [LARGE SCALE GENOMIC DNA]</scope>
    <source>
        <strain evidence="3">DSM 17980</strain>
    </source>
</reference>
<keyword evidence="3" id="KW-1185">Reference proteome</keyword>
<accession>A0A1I7HQV9</accession>
<proteinExistence type="predicted"/>
<protein>
    <submittedName>
        <fullName evidence="2">Uncharacterized protein</fullName>
    </submittedName>
</protein>
<dbReference type="AlphaFoldDB" id="A0A1I7HQV9"/>
<dbReference type="eggNOG" id="ENOG502ZH4P">
    <property type="taxonomic scope" value="Bacteria"/>
</dbReference>
<dbReference type="EMBL" id="FPBV01000005">
    <property type="protein sequence ID" value="SFU62826.1"/>
    <property type="molecule type" value="Genomic_DNA"/>
</dbReference>
<evidence type="ECO:0000256" key="1">
    <source>
        <dbReference type="SAM" id="MobiDB-lite"/>
    </source>
</evidence>
<evidence type="ECO:0000313" key="3">
    <source>
        <dbReference type="Proteomes" id="UP000183508"/>
    </source>
</evidence>